<evidence type="ECO:0000256" key="7">
    <source>
        <dbReference type="SAM" id="Phobius"/>
    </source>
</evidence>
<dbReference type="GO" id="GO:0016020">
    <property type="term" value="C:membrane"/>
    <property type="evidence" value="ECO:0007669"/>
    <property type="project" value="UniProtKB-SubCell"/>
</dbReference>
<feature type="transmembrane region" description="Helical" evidence="7">
    <location>
        <begin position="90"/>
        <end position="108"/>
    </location>
</feature>
<evidence type="ECO:0000256" key="1">
    <source>
        <dbReference type="ARBA" id="ARBA00004141"/>
    </source>
</evidence>
<name>A0A7S3NE17_9STRA</name>
<dbReference type="GO" id="GO:1904491">
    <property type="term" value="P:protein localization to ciliary transition zone"/>
    <property type="evidence" value="ECO:0007669"/>
    <property type="project" value="TreeGrafter"/>
</dbReference>
<evidence type="ECO:0000256" key="5">
    <source>
        <dbReference type="ARBA" id="ARBA00022989"/>
    </source>
</evidence>
<feature type="transmembrane region" description="Helical" evidence="7">
    <location>
        <begin position="58"/>
        <end position="83"/>
    </location>
</feature>
<reference evidence="8" key="1">
    <citation type="submission" date="2021-01" db="EMBL/GenBank/DDBJ databases">
        <authorList>
            <person name="Corre E."/>
            <person name="Pelletier E."/>
            <person name="Niang G."/>
            <person name="Scheremetjew M."/>
            <person name="Finn R."/>
            <person name="Kale V."/>
            <person name="Holt S."/>
            <person name="Cochrane G."/>
            <person name="Meng A."/>
            <person name="Brown T."/>
            <person name="Cohen L."/>
        </authorList>
    </citation>
    <scope>NUCLEOTIDE SEQUENCE</scope>
    <source>
        <strain evidence="8">CCMP1510</strain>
    </source>
</reference>
<evidence type="ECO:0000256" key="6">
    <source>
        <dbReference type="ARBA" id="ARBA00023136"/>
    </source>
</evidence>
<feature type="transmembrane region" description="Helical" evidence="7">
    <location>
        <begin position="114"/>
        <end position="142"/>
    </location>
</feature>
<proteinExistence type="predicted"/>
<accession>A0A7S3NE17</accession>
<evidence type="ECO:0000313" key="8">
    <source>
        <dbReference type="EMBL" id="CAE0361153.1"/>
    </source>
</evidence>
<organism evidence="8">
    <name type="scientific">Aureoumbra lagunensis</name>
    <dbReference type="NCBI Taxonomy" id="44058"/>
    <lineage>
        <taxon>Eukaryota</taxon>
        <taxon>Sar</taxon>
        <taxon>Stramenopiles</taxon>
        <taxon>Ochrophyta</taxon>
        <taxon>Pelagophyceae</taxon>
        <taxon>Pelagomonadales</taxon>
        <taxon>Aureoumbra</taxon>
    </lineage>
</organism>
<evidence type="ECO:0000256" key="4">
    <source>
        <dbReference type="ARBA" id="ARBA00022794"/>
    </source>
</evidence>
<keyword evidence="4" id="KW-0970">Cilium biogenesis/degradation</keyword>
<dbReference type="EMBL" id="HBIJ01002750">
    <property type="protein sequence ID" value="CAE0361153.1"/>
    <property type="molecule type" value="Transcribed_RNA"/>
</dbReference>
<keyword evidence="5 7" id="KW-1133">Transmembrane helix</keyword>
<dbReference type="AlphaFoldDB" id="A0A7S3NE17"/>
<dbReference type="Pfam" id="PF14995">
    <property type="entry name" value="TMEM107"/>
    <property type="match status" value="1"/>
</dbReference>
<dbReference type="PANTHER" id="PTHR34341:SF1">
    <property type="entry name" value="TRANSMEMBRANE PROTEIN 107"/>
    <property type="match status" value="1"/>
</dbReference>
<keyword evidence="3 7" id="KW-0812">Transmembrane</keyword>
<evidence type="ECO:0000256" key="3">
    <source>
        <dbReference type="ARBA" id="ARBA00022692"/>
    </source>
</evidence>
<evidence type="ECO:0000256" key="2">
    <source>
        <dbReference type="ARBA" id="ARBA00015652"/>
    </source>
</evidence>
<dbReference type="GO" id="GO:1905515">
    <property type="term" value="P:non-motile cilium assembly"/>
    <property type="evidence" value="ECO:0007669"/>
    <property type="project" value="TreeGrafter"/>
</dbReference>
<protein>
    <recommendedName>
        <fullName evidence="2">Transmembrane protein 107</fullName>
    </recommendedName>
</protein>
<sequence length="143" mass="16351">MGQRRVLEVLIPARFVLTVGHLVAMLMIAYTKRENLFAGLPVDPSNTRLDKAKKEFEIAYILSLICFAFDLFGIFFGTSIFFVKMNLLQIICHFTGGVMVSLMIEQAWQYQYIWLILAITNFPTAFFEIAILIAIFGLNIIVF</sequence>
<dbReference type="PANTHER" id="PTHR34341">
    <property type="entry name" value="TRANSMEMBRANE PROTEIN 107"/>
    <property type="match status" value="1"/>
</dbReference>
<feature type="transmembrane region" description="Helical" evidence="7">
    <location>
        <begin position="12"/>
        <end position="31"/>
    </location>
</feature>
<comment type="subcellular location">
    <subcellularLocation>
        <location evidence="1">Membrane</location>
        <topology evidence="1">Multi-pass membrane protein</topology>
    </subcellularLocation>
</comment>
<dbReference type="GO" id="GO:0036038">
    <property type="term" value="C:MKS complex"/>
    <property type="evidence" value="ECO:0007669"/>
    <property type="project" value="TreeGrafter"/>
</dbReference>
<gene>
    <name evidence="8" type="ORF">ALAG00032_LOCUS1885</name>
</gene>
<dbReference type="InterPro" id="IPR029248">
    <property type="entry name" value="TMEM107"/>
</dbReference>
<keyword evidence="6 7" id="KW-0472">Membrane</keyword>